<feature type="transmembrane region" description="Helical" evidence="7">
    <location>
        <begin position="200"/>
        <end position="218"/>
    </location>
</feature>
<feature type="transmembrane region" description="Helical" evidence="7">
    <location>
        <begin position="307"/>
        <end position="332"/>
    </location>
</feature>
<feature type="transmembrane region" description="Helical" evidence="7">
    <location>
        <begin position="100"/>
        <end position="122"/>
    </location>
</feature>
<evidence type="ECO:0000256" key="2">
    <source>
        <dbReference type="ARBA" id="ARBA00009773"/>
    </source>
</evidence>
<comment type="similarity">
    <text evidence="2">Belongs to the autoinducer-2 exporter (AI-2E) (TC 2.A.86) family.</text>
</comment>
<keyword evidence="5 7" id="KW-0472">Membrane</keyword>
<dbReference type="PANTHER" id="PTHR21716:SF61">
    <property type="entry name" value="BLR8064 PROTEIN"/>
    <property type="match status" value="1"/>
</dbReference>
<evidence type="ECO:0000256" key="1">
    <source>
        <dbReference type="ARBA" id="ARBA00004141"/>
    </source>
</evidence>
<evidence type="ECO:0000313" key="9">
    <source>
        <dbReference type="Proteomes" id="UP000183050"/>
    </source>
</evidence>
<evidence type="ECO:0000256" key="3">
    <source>
        <dbReference type="ARBA" id="ARBA00022692"/>
    </source>
</evidence>
<comment type="subcellular location">
    <subcellularLocation>
        <location evidence="1">Membrane</location>
        <topology evidence="1">Multi-pass membrane protein</topology>
    </subcellularLocation>
</comment>
<evidence type="ECO:0000313" key="8">
    <source>
        <dbReference type="EMBL" id="API54724.1"/>
    </source>
</evidence>
<keyword evidence="3 7" id="KW-0812">Transmembrane</keyword>
<feature type="region of interest" description="Disordered" evidence="6">
    <location>
        <begin position="397"/>
        <end position="424"/>
    </location>
</feature>
<dbReference type="GO" id="GO:0016020">
    <property type="term" value="C:membrane"/>
    <property type="evidence" value="ECO:0007669"/>
    <property type="project" value="UniProtKB-SubCell"/>
</dbReference>
<sequence length="424" mass="45558">MKPSGSWPITRVQKKEEARVGVFDRQKSNHEPRWLGSSAQTRTPLIPSISAARWLLVLVVAAGVYFFYGFLVPVLAALVIGFASWPLYRKLLARVGGNTTIAATIAIILIITFLVIPIGLAVTYTTGEVRTWVAWAIHANRAGAPTPNWIVALPWAGAYLDEVWTKYIGSPGALGEVIQAVSGANIGNIYRAVLAAGGGAFHLLLTLLFMLIALFFVYRDGFSFSKQIDMLGERILPNRWERISRVVPATISSTVMGMTLIAIGEGIVLGLAYWIAGVPSPVTLGVLTGVMALIPGGAPLSFTLVSIYLLASGSHVAGISLFVWGTVELFIVDKTLRPKLVGGPIKLPFLPTFFGLVGGVKTMGFLGLFIGPVLMALIVAIWREWIHEARNADKSETGPQIIIDEQAPPPVPGSPKTMPRVAEG</sequence>
<evidence type="ECO:0000256" key="4">
    <source>
        <dbReference type="ARBA" id="ARBA00022989"/>
    </source>
</evidence>
<accession>A0A1L3ZGD9</accession>
<dbReference type="EMBL" id="CP018228">
    <property type="protein sequence ID" value="API54724.1"/>
    <property type="molecule type" value="Genomic_DNA"/>
</dbReference>
<feature type="transmembrane region" description="Helical" evidence="7">
    <location>
        <begin position="55"/>
        <end position="88"/>
    </location>
</feature>
<feature type="transmembrane region" description="Helical" evidence="7">
    <location>
        <begin position="282"/>
        <end position="300"/>
    </location>
</feature>
<dbReference type="Proteomes" id="UP000183050">
    <property type="component" value="Chromosome"/>
</dbReference>
<dbReference type="Pfam" id="PF01594">
    <property type="entry name" value="AI-2E_transport"/>
    <property type="match status" value="1"/>
</dbReference>
<name>A0A1L3ZGD9_RHILE</name>
<feature type="transmembrane region" description="Helical" evidence="7">
    <location>
        <begin position="246"/>
        <end position="276"/>
    </location>
</feature>
<feature type="transmembrane region" description="Helical" evidence="7">
    <location>
        <begin position="352"/>
        <end position="382"/>
    </location>
</feature>
<organism evidence="8 9">
    <name type="scientific">Rhizobium leguminosarum</name>
    <dbReference type="NCBI Taxonomy" id="384"/>
    <lineage>
        <taxon>Bacteria</taxon>
        <taxon>Pseudomonadati</taxon>
        <taxon>Pseudomonadota</taxon>
        <taxon>Alphaproteobacteria</taxon>
        <taxon>Hyphomicrobiales</taxon>
        <taxon>Rhizobiaceae</taxon>
        <taxon>Rhizobium/Agrobacterium group</taxon>
        <taxon>Rhizobium</taxon>
    </lineage>
</organism>
<dbReference type="PANTHER" id="PTHR21716">
    <property type="entry name" value="TRANSMEMBRANE PROTEIN"/>
    <property type="match status" value="1"/>
</dbReference>
<proteinExistence type="inferred from homology"/>
<gene>
    <name evidence="8" type="ORF">BMW22_08510</name>
</gene>
<evidence type="ECO:0000256" key="5">
    <source>
        <dbReference type="ARBA" id="ARBA00023136"/>
    </source>
</evidence>
<reference evidence="8 9" key="1">
    <citation type="submission" date="2016-11" db="EMBL/GenBank/DDBJ databases">
        <title>Rhizobium leguminosarum bv. viciae strain Vaf12 isolated from Vavilovia formosa root nodules from Russia, Dagestan.</title>
        <authorList>
            <person name="Kimeklis A."/>
        </authorList>
    </citation>
    <scope>NUCLEOTIDE SEQUENCE [LARGE SCALE GENOMIC DNA]</scope>
    <source>
        <strain evidence="8 9">Vaf-108</strain>
    </source>
</reference>
<protein>
    <submittedName>
        <fullName evidence="8">AI-2E family transporter</fullName>
    </submittedName>
</protein>
<evidence type="ECO:0000256" key="7">
    <source>
        <dbReference type="SAM" id="Phobius"/>
    </source>
</evidence>
<keyword evidence="4 7" id="KW-1133">Transmembrane helix</keyword>
<dbReference type="AlphaFoldDB" id="A0A1L3ZGD9"/>
<dbReference type="InterPro" id="IPR002549">
    <property type="entry name" value="AI-2E-like"/>
</dbReference>
<evidence type="ECO:0000256" key="6">
    <source>
        <dbReference type="SAM" id="MobiDB-lite"/>
    </source>
</evidence>